<dbReference type="AlphaFoldDB" id="A0A3P6FT29"/>
<sequence>MAFCKSLGGLLRQGVVSQTEMFRLRLCSVLSGTCLPSFSLEVSNNVAFVS</sequence>
<dbReference type="EMBL" id="LR031880">
    <property type="protein sequence ID" value="VDD61463.1"/>
    <property type="molecule type" value="Genomic_DNA"/>
</dbReference>
<name>A0A3P6FT29_BRAOL</name>
<protein>
    <submittedName>
        <fullName evidence="1">Uncharacterized protein</fullName>
    </submittedName>
</protein>
<accession>A0A3P6FT29</accession>
<evidence type="ECO:0000313" key="1">
    <source>
        <dbReference type="EMBL" id="VDD61463.1"/>
    </source>
</evidence>
<organism evidence="1">
    <name type="scientific">Brassica oleracea</name>
    <name type="common">Wild cabbage</name>
    <dbReference type="NCBI Taxonomy" id="3712"/>
    <lineage>
        <taxon>Eukaryota</taxon>
        <taxon>Viridiplantae</taxon>
        <taxon>Streptophyta</taxon>
        <taxon>Embryophyta</taxon>
        <taxon>Tracheophyta</taxon>
        <taxon>Spermatophyta</taxon>
        <taxon>Magnoliopsida</taxon>
        <taxon>eudicotyledons</taxon>
        <taxon>Gunneridae</taxon>
        <taxon>Pentapetalae</taxon>
        <taxon>rosids</taxon>
        <taxon>malvids</taxon>
        <taxon>Brassicales</taxon>
        <taxon>Brassicaceae</taxon>
        <taxon>Brassiceae</taxon>
        <taxon>Brassica</taxon>
    </lineage>
</organism>
<proteinExistence type="predicted"/>
<reference evidence="1" key="1">
    <citation type="submission" date="2018-11" db="EMBL/GenBank/DDBJ databases">
        <authorList>
            <consortium name="Genoscope - CEA"/>
            <person name="William W."/>
        </authorList>
    </citation>
    <scope>NUCLEOTIDE SEQUENCE</scope>
</reference>
<gene>
    <name evidence="1" type="ORF">BOLC6T36916H</name>
</gene>